<reference evidence="2" key="2">
    <citation type="journal article" date="2018" name="BMC Genomics">
        <title>Genomic insights into host adaptation between the wheat stripe rust pathogen (Puccinia striiformis f. sp. tritici) and the barley stripe rust pathogen (Puccinia striiformis f. sp. hordei).</title>
        <authorList>
            <person name="Xia C."/>
            <person name="Wang M."/>
            <person name="Yin C."/>
            <person name="Cornejo O.E."/>
            <person name="Hulbert S.H."/>
            <person name="Chen X."/>
        </authorList>
    </citation>
    <scope>NUCLEOTIDE SEQUENCE [LARGE SCALE GENOMIC DNA]</scope>
    <source>
        <strain evidence="2">93TX-2</strain>
    </source>
</reference>
<dbReference type="EMBL" id="PKSM01000019">
    <property type="protein sequence ID" value="POW21590.1"/>
    <property type="molecule type" value="Genomic_DNA"/>
</dbReference>
<dbReference type="AlphaFoldDB" id="A0A2S4WIH4"/>
<protein>
    <submittedName>
        <fullName evidence="1">Uncharacterized protein</fullName>
    </submittedName>
</protein>
<comment type="caution">
    <text evidence="1">The sequence shown here is derived from an EMBL/GenBank/DDBJ whole genome shotgun (WGS) entry which is preliminary data.</text>
</comment>
<reference evidence="2" key="3">
    <citation type="journal article" date="2018" name="Mol. Plant Microbe Interact.">
        <title>Genome sequence resources for the wheat stripe rust pathogen (Puccinia striiformis f. sp. tritici) and the barley stripe rust pathogen (Puccinia striiformis f. sp. hordei).</title>
        <authorList>
            <person name="Xia C."/>
            <person name="Wang M."/>
            <person name="Yin C."/>
            <person name="Cornejo O.E."/>
            <person name="Hulbert S.H."/>
            <person name="Chen X."/>
        </authorList>
    </citation>
    <scope>NUCLEOTIDE SEQUENCE [LARGE SCALE GENOMIC DNA]</scope>
    <source>
        <strain evidence="2">93TX-2</strain>
    </source>
</reference>
<name>A0A2S4WIH4_9BASI</name>
<evidence type="ECO:0000313" key="1">
    <source>
        <dbReference type="EMBL" id="POW21590.1"/>
    </source>
</evidence>
<dbReference type="VEuPathDB" id="FungiDB:PSHT_02225"/>
<keyword evidence="2" id="KW-1185">Reference proteome</keyword>
<proteinExistence type="predicted"/>
<dbReference type="Proteomes" id="UP000238274">
    <property type="component" value="Unassembled WGS sequence"/>
</dbReference>
<sequence>MAERARGNGTNSRNRRIVFTSHFNMDDVGKECQLIAREAEISLRFFRCWGTMNLWIRARMGVEEERVLDDRVE</sequence>
<accession>A0A2S4WIH4</accession>
<evidence type="ECO:0000313" key="2">
    <source>
        <dbReference type="Proteomes" id="UP000238274"/>
    </source>
</evidence>
<organism evidence="1 2">
    <name type="scientific">Puccinia striiformis</name>
    <dbReference type="NCBI Taxonomy" id="27350"/>
    <lineage>
        <taxon>Eukaryota</taxon>
        <taxon>Fungi</taxon>
        <taxon>Dikarya</taxon>
        <taxon>Basidiomycota</taxon>
        <taxon>Pucciniomycotina</taxon>
        <taxon>Pucciniomycetes</taxon>
        <taxon>Pucciniales</taxon>
        <taxon>Pucciniaceae</taxon>
        <taxon>Puccinia</taxon>
    </lineage>
</organism>
<reference evidence="1 2" key="1">
    <citation type="submission" date="2017-12" db="EMBL/GenBank/DDBJ databases">
        <title>Gene loss provides genomic basis for host adaptation in cereal stripe rust fungi.</title>
        <authorList>
            <person name="Xia C."/>
        </authorList>
    </citation>
    <scope>NUCLEOTIDE SEQUENCE [LARGE SCALE GENOMIC DNA]</scope>
    <source>
        <strain evidence="1 2">93TX-2</strain>
    </source>
</reference>
<gene>
    <name evidence="1" type="ORF">PSHT_02225</name>
</gene>